<accession>A0A3R9NWN7</accession>
<dbReference type="AlphaFoldDB" id="A0A3R9NWN7"/>
<dbReference type="PANTHER" id="PTHR43078:SF7">
    <property type="entry name" value="UDP-GLUCURONATE DECARBOXYLASE"/>
    <property type="match status" value="1"/>
</dbReference>
<dbReference type="GO" id="GO:0070403">
    <property type="term" value="F:NAD+ binding"/>
    <property type="evidence" value="ECO:0007669"/>
    <property type="project" value="InterPro"/>
</dbReference>
<dbReference type="InterPro" id="IPR036291">
    <property type="entry name" value="NAD(P)-bd_dom_sf"/>
</dbReference>
<organism evidence="6 7">
    <name type="scientific">Edaphobacter aggregans</name>
    <dbReference type="NCBI Taxonomy" id="570835"/>
    <lineage>
        <taxon>Bacteria</taxon>
        <taxon>Pseudomonadati</taxon>
        <taxon>Acidobacteriota</taxon>
        <taxon>Terriglobia</taxon>
        <taxon>Terriglobales</taxon>
        <taxon>Acidobacteriaceae</taxon>
        <taxon>Edaphobacter</taxon>
    </lineage>
</organism>
<evidence type="ECO:0000256" key="3">
    <source>
        <dbReference type="ARBA" id="ARBA00023027"/>
    </source>
</evidence>
<dbReference type="GO" id="GO:0042732">
    <property type="term" value="P:D-xylose metabolic process"/>
    <property type="evidence" value="ECO:0007669"/>
    <property type="project" value="InterPro"/>
</dbReference>
<keyword evidence="7" id="KW-1185">Reference proteome</keyword>
<dbReference type="Pfam" id="PF01370">
    <property type="entry name" value="Epimerase"/>
    <property type="match status" value="1"/>
</dbReference>
<dbReference type="PANTHER" id="PTHR43078">
    <property type="entry name" value="UDP-GLUCURONIC ACID DECARBOXYLASE-RELATED"/>
    <property type="match status" value="1"/>
</dbReference>
<dbReference type="GO" id="GO:0048040">
    <property type="term" value="F:UDP-glucuronate decarboxylase activity"/>
    <property type="evidence" value="ECO:0007669"/>
    <property type="project" value="TreeGrafter"/>
</dbReference>
<keyword evidence="4" id="KW-0456">Lyase</keyword>
<feature type="domain" description="NAD-dependent epimerase/dehydratase" evidence="5">
    <location>
        <begin position="31"/>
        <end position="277"/>
    </location>
</feature>
<evidence type="ECO:0000256" key="1">
    <source>
        <dbReference type="ARBA" id="ARBA00001911"/>
    </source>
</evidence>
<keyword evidence="2" id="KW-0210">Decarboxylase</keyword>
<comment type="cofactor">
    <cofactor evidence="1">
        <name>NAD(+)</name>
        <dbReference type="ChEBI" id="CHEBI:57540"/>
    </cofactor>
</comment>
<comment type="caution">
    <text evidence="6">The sequence shown here is derived from an EMBL/GenBank/DDBJ whole genome shotgun (WGS) entry which is preliminary data.</text>
</comment>
<evidence type="ECO:0000256" key="4">
    <source>
        <dbReference type="ARBA" id="ARBA00023239"/>
    </source>
</evidence>
<dbReference type="RefSeq" id="WP_125485004.1">
    <property type="nucleotide sequence ID" value="NZ_RSDW01000001.1"/>
</dbReference>
<proteinExistence type="predicted"/>
<dbReference type="Gene3D" id="3.40.50.720">
    <property type="entry name" value="NAD(P)-binding Rossmann-like Domain"/>
    <property type="match status" value="1"/>
</dbReference>
<dbReference type="InterPro" id="IPR001509">
    <property type="entry name" value="Epimerase_deHydtase"/>
</dbReference>
<evidence type="ECO:0000313" key="6">
    <source>
        <dbReference type="EMBL" id="RSL16393.1"/>
    </source>
</evidence>
<sequence length="351" mass="38839">MPSLNNAIVEEDLASIVSASLPWDSFSGTTVLITGAAGFLPAYMVETLLYLNRSHLARPARVIAIVRNLDRARERFRHHLDDPNLQILVQNISDPLTFREPFDFAIHAASQASPVFYRTDPVGTLSANVLGIWHLLEAARQHPVRGFLYFSSGEVYGIIKSNSGPIAEDDGGFLDPTDVRSCYGESKRMAETMCVAWAHQYGIPTRIVRPFHTYGPGMRLDDGRVFADFVRDILKGGPIVLQSDGSARRSFCYLADATLGFFTVLLLGKNGEAYNVANPNGECSIAELVDCLVAEFHSEGITVERRARTDQNYFVSPIVSTVPNIDKAKALGWNPAHSIEQGFRRTVESYR</sequence>
<dbReference type="SUPFAM" id="SSF51735">
    <property type="entry name" value="NAD(P)-binding Rossmann-fold domains"/>
    <property type="match status" value="1"/>
</dbReference>
<dbReference type="GO" id="GO:0005737">
    <property type="term" value="C:cytoplasm"/>
    <property type="evidence" value="ECO:0007669"/>
    <property type="project" value="TreeGrafter"/>
</dbReference>
<dbReference type="EMBL" id="RSDW01000001">
    <property type="protein sequence ID" value="RSL16393.1"/>
    <property type="molecule type" value="Genomic_DNA"/>
</dbReference>
<name>A0A3R9NWN7_9BACT</name>
<evidence type="ECO:0000259" key="5">
    <source>
        <dbReference type="Pfam" id="PF01370"/>
    </source>
</evidence>
<gene>
    <name evidence="6" type="ORF">EDE15_1906</name>
</gene>
<dbReference type="OrthoDB" id="9811743at2"/>
<evidence type="ECO:0000256" key="2">
    <source>
        <dbReference type="ARBA" id="ARBA00022793"/>
    </source>
</evidence>
<keyword evidence="3" id="KW-0520">NAD</keyword>
<evidence type="ECO:0000313" key="7">
    <source>
        <dbReference type="Proteomes" id="UP000269669"/>
    </source>
</evidence>
<protein>
    <submittedName>
        <fullName evidence="6">Nucleoside-diphosphate-sugar epimerase</fullName>
    </submittedName>
</protein>
<reference evidence="6 7" key="1">
    <citation type="submission" date="2018-12" db="EMBL/GenBank/DDBJ databases">
        <title>Sequencing of bacterial isolates from soil warming experiment in Harvard Forest, Massachusetts, USA.</title>
        <authorList>
            <person name="Deangelis K."/>
        </authorList>
    </citation>
    <scope>NUCLEOTIDE SEQUENCE [LARGE SCALE GENOMIC DNA]</scope>
    <source>
        <strain evidence="6 7">EB153</strain>
    </source>
</reference>
<dbReference type="InterPro" id="IPR044516">
    <property type="entry name" value="UXS-like"/>
</dbReference>
<dbReference type="Proteomes" id="UP000269669">
    <property type="component" value="Unassembled WGS sequence"/>
</dbReference>